<evidence type="ECO:0000256" key="5">
    <source>
        <dbReference type="ARBA" id="ARBA00023136"/>
    </source>
</evidence>
<proteinExistence type="predicted"/>
<dbReference type="EMBL" id="JACGXA010000001">
    <property type="protein sequence ID" value="MBA8801795.1"/>
    <property type="molecule type" value="Genomic_DNA"/>
</dbReference>
<evidence type="ECO:0000256" key="1">
    <source>
        <dbReference type="ARBA" id="ARBA00004141"/>
    </source>
</evidence>
<dbReference type="Pfam" id="PF01384">
    <property type="entry name" value="PHO4"/>
    <property type="match status" value="1"/>
</dbReference>
<reference evidence="7 8" key="1">
    <citation type="submission" date="2020-07" db="EMBL/GenBank/DDBJ databases">
        <title>Sequencing the genomes of 1000 actinobacteria strains.</title>
        <authorList>
            <person name="Klenk H.-P."/>
        </authorList>
    </citation>
    <scope>NUCLEOTIDE SEQUENCE [LARGE SCALE GENOMIC DNA]</scope>
    <source>
        <strain evidence="7 8">DSM 21349</strain>
    </source>
</reference>
<protein>
    <submittedName>
        <fullName evidence="7">PiT family inorganic phosphate transporter</fullName>
    </submittedName>
</protein>
<dbReference type="InterPro" id="IPR001204">
    <property type="entry name" value="Phos_transporter"/>
</dbReference>
<dbReference type="Proteomes" id="UP000580910">
    <property type="component" value="Unassembled WGS sequence"/>
</dbReference>
<evidence type="ECO:0000256" key="3">
    <source>
        <dbReference type="ARBA" id="ARBA00022692"/>
    </source>
</evidence>
<feature type="transmembrane region" description="Helical" evidence="6">
    <location>
        <begin position="39"/>
        <end position="57"/>
    </location>
</feature>
<dbReference type="AlphaFoldDB" id="A0A7W3P7R3"/>
<dbReference type="PANTHER" id="PTHR11101">
    <property type="entry name" value="PHOSPHATE TRANSPORTER"/>
    <property type="match status" value="1"/>
</dbReference>
<feature type="transmembrane region" description="Helical" evidence="6">
    <location>
        <begin position="218"/>
        <end position="238"/>
    </location>
</feature>
<evidence type="ECO:0000256" key="6">
    <source>
        <dbReference type="SAM" id="Phobius"/>
    </source>
</evidence>
<dbReference type="RefSeq" id="WP_182535829.1">
    <property type="nucleotide sequence ID" value="NZ_JACGXA010000001.1"/>
</dbReference>
<organism evidence="7 8">
    <name type="scientific">Nocardioides ginsengisegetis</name>
    <dbReference type="NCBI Taxonomy" id="661491"/>
    <lineage>
        <taxon>Bacteria</taxon>
        <taxon>Bacillati</taxon>
        <taxon>Actinomycetota</taxon>
        <taxon>Actinomycetes</taxon>
        <taxon>Propionibacteriales</taxon>
        <taxon>Nocardioidaceae</taxon>
        <taxon>Nocardioides</taxon>
    </lineage>
</organism>
<name>A0A7W3P7R3_9ACTN</name>
<keyword evidence="3 6" id="KW-0812">Transmembrane</keyword>
<keyword evidence="5 6" id="KW-0472">Membrane</keyword>
<keyword evidence="2" id="KW-0813">Transport</keyword>
<evidence type="ECO:0000256" key="2">
    <source>
        <dbReference type="ARBA" id="ARBA00022448"/>
    </source>
</evidence>
<comment type="subcellular location">
    <subcellularLocation>
        <location evidence="1">Membrane</location>
        <topology evidence="1">Multi-pass membrane protein</topology>
    </subcellularLocation>
</comment>
<dbReference type="GO" id="GO:0035435">
    <property type="term" value="P:phosphate ion transmembrane transport"/>
    <property type="evidence" value="ECO:0007669"/>
    <property type="project" value="TreeGrafter"/>
</dbReference>
<accession>A0A7W3P7R3</accession>
<comment type="caution">
    <text evidence="7">The sequence shown here is derived from an EMBL/GenBank/DDBJ whole genome shotgun (WGS) entry which is preliminary data.</text>
</comment>
<keyword evidence="4 6" id="KW-1133">Transmembrane helix</keyword>
<feature type="transmembrane region" description="Helical" evidence="6">
    <location>
        <begin position="78"/>
        <end position="99"/>
    </location>
</feature>
<gene>
    <name evidence="7" type="ORF">FB382_000086</name>
</gene>
<sequence length="337" mass="35389">MDLAIVIAVVGIALAFDYTNGFHDAANAIATSVSTRALTPRIALLLAAVMNFVGALLGQEVAHTVSDTIGGVAARHGLVIVMSALLGAIIWNLITWYFGLPSSSSHALIGGLVGAALVGGATVNWQTILDKVVIPMVASPVFGFIAAFIVMLSIMWIFRKRNPHKVFRGFRMMQTLSAAALALGHGLQDAQKTMGVIVLALGAYHTIEDPSYVTSDALPLWVVIAAASAISLGTYSGGWRIMRTLGRRIIHLDPARGFSAEAVGASVLYTTAFAFQAPISTTHVITSSIMGAGATKRFSAVRWGMARSIVTAWVLTFPMAGLAAAACYGVLHLVIPS</sequence>
<dbReference type="GO" id="GO:0016020">
    <property type="term" value="C:membrane"/>
    <property type="evidence" value="ECO:0007669"/>
    <property type="project" value="UniProtKB-SubCell"/>
</dbReference>
<evidence type="ECO:0000313" key="8">
    <source>
        <dbReference type="Proteomes" id="UP000580910"/>
    </source>
</evidence>
<dbReference type="PANTHER" id="PTHR11101:SF80">
    <property type="entry name" value="PHOSPHATE TRANSPORTER"/>
    <property type="match status" value="1"/>
</dbReference>
<feature type="transmembrane region" description="Helical" evidence="6">
    <location>
        <begin position="137"/>
        <end position="158"/>
    </location>
</feature>
<evidence type="ECO:0000256" key="4">
    <source>
        <dbReference type="ARBA" id="ARBA00022989"/>
    </source>
</evidence>
<dbReference type="GO" id="GO:0005315">
    <property type="term" value="F:phosphate transmembrane transporter activity"/>
    <property type="evidence" value="ECO:0007669"/>
    <property type="project" value="InterPro"/>
</dbReference>
<feature type="transmembrane region" description="Helical" evidence="6">
    <location>
        <begin position="105"/>
        <end position="125"/>
    </location>
</feature>
<feature type="transmembrane region" description="Helical" evidence="6">
    <location>
        <begin position="312"/>
        <end position="335"/>
    </location>
</feature>
<evidence type="ECO:0000313" key="7">
    <source>
        <dbReference type="EMBL" id="MBA8801795.1"/>
    </source>
</evidence>
<keyword evidence="8" id="KW-1185">Reference proteome</keyword>